<dbReference type="Gene3D" id="2.40.30.170">
    <property type="match status" value="1"/>
</dbReference>
<dbReference type="InterPro" id="IPR006143">
    <property type="entry name" value="RND_pump_MFP"/>
</dbReference>
<evidence type="ECO:0000259" key="3">
    <source>
        <dbReference type="Pfam" id="PF25973"/>
    </source>
</evidence>
<comment type="caution">
    <text evidence="4">The sequence shown here is derived from an EMBL/GenBank/DDBJ whole genome shotgun (WGS) entry which is preliminary data.</text>
</comment>
<evidence type="ECO:0000256" key="1">
    <source>
        <dbReference type="ARBA" id="ARBA00009477"/>
    </source>
</evidence>
<keyword evidence="5" id="KW-1185">Reference proteome</keyword>
<dbReference type="GO" id="GO:1990281">
    <property type="term" value="C:efflux pump complex"/>
    <property type="evidence" value="ECO:0007669"/>
    <property type="project" value="TreeGrafter"/>
</dbReference>
<dbReference type="Pfam" id="PF25973">
    <property type="entry name" value="BSH_CzcB"/>
    <property type="match status" value="1"/>
</dbReference>
<organism evidence="4 5">
    <name type="scientific">Roseomonas genomospecies 6</name>
    <dbReference type="NCBI Taxonomy" id="214106"/>
    <lineage>
        <taxon>Bacteria</taxon>
        <taxon>Pseudomonadati</taxon>
        <taxon>Pseudomonadota</taxon>
        <taxon>Alphaproteobacteria</taxon>
        <taxon>Acetobacterales</taxon>
        <taxon>Roseomonadaceae</taxon>
        <taxon>Roseomonas</taxon>
    </lineage>
</organism>
<dbReference type="Pfam" id="PF25954">
    <property type="entry name" value="Beta-barrel_RND_2"/>
    <property type="match status" value="1"/>
</dbReference>
<feature type="domain" description="CusB-like beta-barrel" evidence="2">
    <location>
        <begin position="235"/>
        <end position="303"/>
    </location>
</feature>
<dbReference type="Proteomes" id="UP000480854">
    <property type="component" value="Unassembled WGS sequence"/>
</dbReference>
<evidence type="ECO:0000313" key="4">
    <source>
        <dbReference type="EMBL" id="KAA0683933.1"/>
    </source>
</evidence>
<dbReference type="InterPro" id="IPR058647">
    <property type="entry name" value="BSH_CzcB-like"/>
</dbReference>
<comment type="similarity">
    <text evidence="1">Belongs to the membrane fusion protein (MFP) (TC 8.A.1) family.</text>
</comment>
<sequence>MTDAVRSDGPAAKPRRRLLLPLLIVGALAAGGAAWKTMGQSGAVPPAAASLPPAERAVELSPMEVTRMAPRRLTELVRLSGSVKPMEQSLVKSEVAARLVEVPVREGQAVRKGEVLARFDPVELRARLDEKLSNLEGAKAQLVLAEKTRAKNLALRQKDIVSETNMDQAQSTFRFQQAAVSALEAQVELARKALRDAVVVSPIDGIVAERAVNPGETLAVNTKMFSVVDLSRVEVEATVPADDVARLKPGQTVRLRVEGFGEREFVGRIARINPMARAGTRAIPVYIVLDNADGALRGGMFAAGDAVVDEAEGAIALPPAAVRNGTEGAFVLIVSGDRVERRKVEVLGTWGRGDLVQVRGLAEGDLVVTAPLPGLTAGRTVRVMSS</sequence>
<dbReference type="Gene3D" id="2.40.420.20">
    <property type="match status" value="1"/>
</dbReference>
<dbReference type="OrthoDB" id="9806939at2"/>
<dbReference type="FunFam" id="2.40.30.170:FF:000010">
    <property type="entry name" value="Efflux RND transporter periplasmic adaptor subunit"/>
    <property type="match status" value="1"/>
</dbReference>
<name>A0A9W7NNJ8_9PROT</name>
<dbReference type="GO" id="GO:0015562">
    <property type="term" value="F:efflux transmembrane transporter activity"/>
    <property type="evidence" value="ECO:0007669"/>
    <property type="project" value="TreeGrafter"/>
</dbReference>
<dbReference type="AlphaFoldDB" id="A0A9W7NNJ8"/>
<protein>
    <submittedName>
        <fullName evidence="4">Efflux RND transporter periplasmic adaptor subunit</fullName>
    </submittedName>
</protein>
<dbReference type="PANTHER" id="PTHR30469:SF15">
    <property type="entry name" value="HLYD FAMILY OF SECRETION PROTEINS"/>
    <property type="match status" value="1"/>
</dbReference>
<reference evidence="4 5" key="1">
    <citation type="submission" date="2018-07" db="EMBL/GenBank/DDBJ databases">
        <title>Genome sequence of Azospirillum sp. ATCC 49961.</title>
        <authorList>
            <person name="Sant'Anna F.H."/>
            <person name="Baldani J.I."/>
            <person name="Zilli J.E."/>
            <person name="Reis V.M."/>
            <person name="Hartmann A."/>
            <person name="Cruz L."/>
            <person name="de Souza E.M."/>
            <person name="de Oliveira Pedrosa F."/>
            <person name="Passaglia L.M.P."/>
        </authorList>
    </citation>
    <scope>NUCLEOTIDE SEQUENCE [LARGE SCALE GENOMIC DNA]</scope>
    <source>
        <strain evidence="4 5">ATCC 49961</strain>
    </source>
</reference>
<proteinExistence type="inferred from homology"/>
<evidence type="ECO:0000259" key="2">
    <source>
        <dbReference type="Pfam" id="PF25954"/>
    </source>
</evidence>
<dbReference type="NCBIfam" id="TIGR01730">
    <property type="entry name" value="RND_mfp"/>
    <property type="match status" value="1"/>
</dbReference>
<dbReference type="Gene3D" id="2.40.50.100">
    <property type="match status" value="1"/>
</dbReference>
<dbReference type="EMBL" id="QOKW01000001">
    <property type="protein sequence ID" value="KAA0683933.1"/>
    <property type="molecule type" value="Genomic_DNA"/>
</dbReference>
<evidence type="ECO:0000313" key="5">
    <source>
        <dbReference type="Proteomes" id="UP000480854"/>
    </source>
</evidence>
<dbReference type="RefSeq" id="WP_149466914.1">
    <property type="nucleotide sequence ID" value="NZ_QOKW01000001.1"/>
</dbReference>
<feature type="domain" description="CzcB-like barrel-sandwich hybrid" evidence="3">
    <location>
        <begin position="91"/>
        <end position="229"/>
    </location>
</feature>
<gene>
    <name evidence="4" type="ORF">DS843_00345</name>
</gene>
<dbReference type="Gene3D" id="1.10.287.470">
    <property type="entry name" value="Helix hairpin bin"/>
    <property type="match status" value="1"/>
</dbReference>
<accession>A0A9W7NNJ8</accession>
<dbReference type="InterPro" id="IPR058792">
    <property type="entry name" value="Beta-barrel_RND_2"/>
</dbReference>
<dbReference type="SUPFAM" id="SSF111369">
    <property type="entry name" value="HlyD-like secretion proteins"/>
    <property type="match status" value="1"/>
</dbReference>
<dbReference type="PANTHER" id="PTHR30469">
    <property type="entry name" value="MULTIDRUG RESISTANCE PROTEIN MDTA"/>
    <property type="match status" value="1"/>
</dbReference>